<sequence>FPVYLPWRRVRRGQTGCTGVMGQPRQCWLRWHNYSDTVTSALESLRYDEDFLDVTVACDGNSVRAHKLVLSACSAYFRKVLKENPCDHPIIILDGLGWNEILALLHFMYCGEVVVEEALLPSLLTAATTLSVTGLTHVTHAIANNQ</sequence>
<dbReference type="Pfam" id="PF00651">
    <property type="entry name" value="BTB"/>
    <property type="match status" value="1"/>
</dbReference>
<evidence type="ECO:0000259" key="6">
    <source>
        <dbReference type="PROSITE" id="PS50097"/>
    </source>
</evidence>
<protein>
    <recommendedName>
        <fullName evidence="6">BTB domain-containing protein</fullName>
    </recommendedName>
</protein>
<dbReference type="PANTHER" id="PTHR23110:SF111">
    <property type="entry name" value="LONGITUDINALS LACKING PROTEIN, ISOFORMS F_I_K_T"/>
    <property type="match status" value="1"/>
</dbReference>
<gene>
    <name evidence="7" type="ORF">MNOR_LOCUS2160</name>
</gene>
<comment type="caution">
    <text evidence="7">The sequence shown here is derived from an EMBL/GenBank/DDBJ whole genome shotgun (WGS) entry which is preliminary data.</text>
</comment>
<keyword evidence="8" id="KW-1185">Reference proteome</keyword>
<keyword evidence="2" id="KW-0221">Differentiation</keyword>
<evidence type="ECO:0000256" key="5">
    <source>
        <dbReference type="ARBA" id="ARBA00037382"/>
    </source>
</evidence>
<keyword evidence="4" id="KW-0539">Nucleus</keyword>
<dbReference type="GO" id="GO:0008406">
    <property type="term" value="P:gonad development"/>
    <property type="evidence" value="ECO:0007669"/>
    <property type="project" value="UniProtKB-ARBA"/>
</dbReference>
<dbReference type="GO" id="GO:0006357">
    <property type="term" value="P:regulation of transcription by RNA polymerase II"/>
    <property type="evidence" value="ECO:0007669"/>
    <property type="project" value="TreeGrafter"/>
</dbReference>
<feature type="domain" description="BTB" evidence="6">
    <location>
        <begin position="52"/>
        <end position="117"/>
    </location>
</feature>
<dbReference type="InterPro" id="IPR000210">
    <property type="entry name" value="BTB/POZ_dom"/>
</dbReference>
<dbReference type="GO" id="GO:0045467">
    <property type="term" value="P:R7 cell development"/>
    <property type="evidence" value="ECO:0007669"/>
    <property type="project" value="UniProtKB-ARBA"/>
</dbReference>
<dbReference type="GO" id="GO:0048813">
    <property type="term" value="P:dendrite morphogenesis"/>
    <property type="evidence" value="ECO:0007669"/>
    <property type="project" value="UniProtKB-ARBA"/>
</dbReference>
<keyword evidence="1" id="KW-0217">Developmental protein</keyword>
<keyword evidence="3" id="KW-0524">Neurogenesis</keyword>
<dbReference type="InterPro" id="IPR011333">
    <property type="entry name" value="SKP1/BTB/POZ_sf"/>
</dbReference>
<dbReference type="GO" id="GO:0005634">
    <property type="term" value="C:nucleus"/>
    <property type="evidence" value="ECO:0007669"/>
    <property type="project" value="TreeGrafter"/>
</dbReference>
<feature type="non-terminal residue" evidence="7">
    <location>
        <position position="146"/>
    </location>
</feature>
<dbReference type="PROSITE" id="PS50097">
    <property type="entry name" value="BTB"/>
    <property type="match status" value="1"/>
</dbReference>
<reference evidence="7 8" key="1">
    <citation type="submission" date="2024-05" db="EMBL/GenBank/DDBJ databases">
        <authorList>
            <person name="Wallberg A."/>
        </authorList>
    </citation>
    <scope>NUCLEOTIDE SEQUENCE [LARGE SCALE GENOMIC DNA]</scope>
</reference>
<dbReference type="SMART" id="SM00225">
    <property type="entry name" value="BTB"/>
    <property type="match status" value="1"/>
</dbReference>
<dbReference type="EMBL" id="CAXKWB010000634">
    <property type="protein sequence ID" value="CAL4061459.1"/>
    <property type="molecule type" value="Genomic_DNA"/>
</dbReference>
<dbReference type="GO" id="GO:0035167">
    <property type="term" value="P:larval lymph gland hemopoiesis"/>
    <property type="evidence" value="ECO:0007669"/>
    <property type="project" value="UniProtKB-ARBA"/>
</dbReference>
<proteinExistence type="predicted"/>
<organism evidence="7 8">
    <name type="scientific">Meganyctiphanes norvegica</name>
    <name type="common">Northern krill</name>
    <name type="synonym">Thysanopoda norvegica</name>
    <dbReference type="NCBI Taxonomy" id="48144"/>
    <lineage>
        <taxon>Eukaryota</taxon>
        <taxon>Metazoa</taxon>
        <taxon>Ecdysozoa</taxon>
        <taxon>Arthropoda</taxon>
        <taxon>Crustacea</taxon>
        <taxon>Multicrustacea</taxon>
        <taxon>Malacostraca</taxon>
        <taxon>Eumalacostraca</taxon>
        <taxon>Eucarida</taxon>
        <taxon>Euphausiacea</taxon>
        <taxon>Euphausiidae</taxon>
        <taxon>Meganyctiphanes</taxon>
    </lineage>
</organism>
<dbReference type="GO" id="GO:0045476">
    <property type="term" value="P:nurse cell apoptotic process"/>
    <property type="evidence" value="ECO:0007669"/>
    <property type="project" value="UniProtKB-ARBA"/>
</dbReference>
<comment type="function">
    <text evidence="5">Putative transcription factor required for axon growth and guidance in the central and peripheral nervous systems. Repels CNS axons away from the midline by promoting the expression of the midline repellent sli and its receptor robo.</text>
</comment>
<accession>A0AAV2PR85</accession>
<dbReference type="GO" id="GO:0007526">
    <property type="term" value="P:larval somatic muscle development"/>
    <property type="evidence" value="ECO:0007669"/>
    <property type="project" value="UniProtKB-ARBA"/>
</dbReference>
<evidence type="ECO:0000313" key="8">
    <source>
        <dbReference type="Proteomes" id="UP001497623"/>
    </source>
</evidence>
<dbReference type="AlphaFoldDB" id="A0AAV2PR85"/>
<dbReference type="Proteomes" id="UP001497623">
    <property type="component" value="Unassembled WGS sequence"/>
</dbReference>
<dbReference type="CDD" id="cd18315">
    <property type="entry name" value="BTB_POZ_BAB-like"/>
    <property type="match status" value="1"/>
</dbReference>
<name>A0AAV2PR85_MEGNR</name>
<dbReference type="GO" id="GO:0016199">
    <property type="term" value="P:axon midline choice point recognition"/>
    <property type="evidence" value="ECO:0007669"/>
    <property type="project" value="UniProtKB-ARBA"/>
</dbReference>
<dbReference type="InterPro" id="IPR051095">
    <property type="entry name" value="Dros_DevTransReg"/>
</dbReference>
<dbReference type="Gene3D" id="3.30.710.10">
    <property type="entry name" value="Potassium Channel Kv1.1, Chain A"/>
    <property type="match status" value="1"/>
</dbReference>
<dbReference type="GO" id="GO:0007464">
    <property type="term" value="P:R3/R4 cell fate commitment"/>
    <property type="evidence" value="ECO:0007669"/>
    <property type="project" value="UniProtKB-ARBA"/>
</dbReference>
<evidence type="ECO:0000256" key="2">
    <source>
        <dbReference type="ARBA" id="ARBA00022782"/>
    </source>
</evidence>
<evidence type="ECO:0000313" key="7">
    <source>
        <dbReference type="EMBL" id="CAL4061459.1"/>
    </source>
</evidence>
<dbReference type="PANTHER" id="PTHR23110">
    <property type="entry name" value="BTB DOMAIN TRANSCRIPTION FACTOR"/>
    <property type="match status" value="1"/>
</dbReference>
<evidence type="ECO:0000256" key="4">
    <source>
        <dbReference type="ARBA" id="ARBA00023242"/>
    </source>
</evidence>
<evidence type="ECO:0000256" key="3">
    <source>
        <dbReference type="ARBA" id="ARBA00022902"/>
    </source>
</evidence>
<feature type="non-terminal residue" evidence="7">
    <location>
        <position position="1"/>
    </location>
</feature>
<dbReference type="SUPFAM" id="SSF54695">
    <property type="entry name" value="POZ domain"/>
    <property type="match status" value="1"/>
</dbReference>
<evidence type="ECO:0000256" key="1">
    <source>
        <dbReference type="ARBA" id="ARBA00022473"/>
    </source>
</evidence>